<proteinExistence type="predicted"/>
<comment type="caution">
    <text evidence="1">The sequence shown here is derived from an EMBL/GenBank/DDBJ whole genome shotgun (WGS) entry which is preliminary data.</text>
</comment>
<dbReference type="Proteomes" id="UP001160116">
    <property type="component" value="Unassembled WGS sequence"/>
</dbReference>
<name>A0AA42SEC2_ACIJO</name>
<evidence type="ECO:0000313" key="2">
    <source>
        <dbReference type="Proteomes" id="UP001160116"/>
    </source>
</evidence>
<protein>
    <submittedName>
        <fullName evidence="1">Uncharacterized protein</fullName>
    </submittedName>
</protein>
<organism evidence="1 2">
    <name type="scientific">Acinetobacter johnsonii</name>
    <dbReference type="NCBI Taxonomy" id="40214"/>
    <lineage>
        <taxon>Bacteria</taxon>
        <taxon>Pseudomonadati</taxon>
        <taxon>Pseudomonadota</taxon>
        <taxon>Gammaproteobacteria</taxon>
        <taxon>Moraxellales</taxon>
        <taxon>Moraxellaceae</taxon>
        <taxon>Acinetobacter</taxon>
    </lineage>
</organism>
<dbReference type="AlphaFoldDB" id="A0AA42SEC2"/>
<evidence type="ECO:0000313" key="1">
    <source>
        <dbReference type="EMBL" id="MDH0826550.1"/>
    </source>
</evidence>
<sequence>MDSSVNLLTPYSQSHTHDELEKAMQSVLITAFHELYGETIRDIHHFGMPHLGSPKVVERFSKQDGLLVLRRPSSSDEIMRVIYATWRSLASKRGLAFLEFVLQMLWADQWEVHRLYHSKERLDGYPTLATTNRTQDSFLTSRVMITLNSDVDVNELVELAPTLNRLVPANIVPKISYGAEIEETDEIKLYAGFIPYAVAYYQLFDYEYLDGDWGDWILSKKFTYNGVNATFHAFKTNLKSFYEGVATRDIHGLVLSLLVDPEYSEMLGIIDAMNAVSRVYGGYEVDAINQRLICVELPEELDYLRSSTIMFDRVKAYSNGGTWDFLGADLMMTICDYLEWAKNGAEIEKTVPAPINQTSSHRYIIDAIVDYVSFDECATKYIDNLLATSSSWAGAILLERTILNSTENSVEFKQLYEVDSVQHEEIFTVNKEANPEFIAEDATILVNVEQEELTNAFTNARAQASAQSNEIIVEYIDLAVQSAYQLDSLDVENSLYAENIVYISFSDVVDQIFIHHADDSQYLFEGAEELLNKILMTTHNPNQVDQLIPYLSLLSDFEASKVFIE</sequence>
<dbReference type="RefSeq" id="WP_279678955.1">
    <property type="nucleotide sequence ID" value="NZ_JAOCCL010000018.1"/>
</dbReference>
<gene>
    <name evidence="1" type="ORF">N5C97_08560</name>
</gene>
<dbReference type="EMBL" id="JAOCCL010000018">
    <property type="protein sequence ID" value="MDH0826550.1"/>
    <property type="molecule type" value="Genomic_DNA"/>
</dbReference>
<accession>A0AA42SEC2</accession>
<reference evidence="1" key="1">
    <citation type="submission" date="2022-09" db="EMBL/GenBank/DDBJ databases">
        <title>Intensive care unit water sources are persistently colonized with multi-drug resistant bacteria and are the site of extensive horizontal gene transfer of antibiotic resistance genes.</title>
        <authorList>
            <person name="Diorio-Toth L."/>
        </authorList>
    </citation>
    <scope>NUCLEOTIDE SEQUENCE</scope>
    <source>
        <strain evidence="1">GD03885</strain>
    </source>
</reference>